<evidence type="ECO:0000313" key="4">
    <source>
        <dbReference type="Ensembl" id="ENSCAFP00040033370.1"/>
    </source>
</evidence>
<sequence>MGGIKVVTRRIKGGLLGPPIQREFLRPCQTSQQELTSTMKLLRVLVLVALPLYCLAGSGCLLLEEAINKAIDSQVSIDEYQNFLQPFTYGLETNEAIAELKQCFLQQSDETRSNFALMMVTMVFLMCFQTSGQGRAGSKLVTHYATLF</sequence>
<keyword evidence="2" id="KW-0964">Secreted</keyword>
<evidence type="ECO:0000313" key="5">
    <source>
        <dbReference type="Proteomes" id="UP000694542"/>
    </source>
</evidence>
<keyword evidence="3" id="KW-1133">Transmembrane helix</keyword>
<protein>
    <submittedName>
        <fullName evidence="4">Secretoglobin family 2A member 2</fullName>
    </submittedName>
</protein>
<dbReference type="Pfam" id="PF01099">
    <property type="entry name" value="Uteroglobin"/>
    <property type="match status" value="1"/>
</dbReference>
<organism evidence="4 5">
    <name type="scientific">Canis lupus familiaris</name>
    <name type="common">Dog</name>
    <name type="synonym">Canis familiaris</name>
    <dbReference type="NCBI Taxonomy" id="9615"/>
    <lineage>
        <taxon>Eukaryota</taxon>
        <taxon>Metazoa</taxon>
        <taxon>Chordata</taxon>
        <taxon>Craniata</taxon>
        <taxon>Vertebrata</taxon>
        <taxon>Euteleostomi</taxon>
        <taxon>Mammalia</taxon>
        <taxon>Eutheria</taxon>
        <taxon>Laurasiatheria</taxon>
        <taxon>Carnivora</taxon>
        <taxon>Caniformia</taxon>
        <taxon>Canidae</taxon>
        <taxon>Canis</taxon>
    </lineage>
</organism>
<evidence type="ECO:0000256" key="3">
    <source>
        <dbReference type="SAM" id="Phobius"/>
    </source>
</evidence>
<dbReference type="AlphaFoldDB" id="A0A8C0TBW7"/>
<dbReference type="InterPro" id="IPR035960">
    <property type="entry name" value="Secretoglobin_sf"/>
</dbReference>
<reference evidence="4" key="2">
    <citation type="submission" date="2025-08" db="UniProtKB">
        <authorList>
            <consortium name="Ensembl"/>
        </authorList>
    </citation>
    <scope>IDENTIFICATION</scope>
</reference>
<evidence type="ECO:0000256" key="1">
    <source>
        <dbReference type="ARBA" id="ARBA00004613"/>
    </source>
</evidence>
<comment type="subcellular location">
    <subcellularLocation>
        <location evidence="1">Secreted</location>
    </subcellularLocation>
</comment>
<dbReference type="Proteomes" id="UP000694542">
    <property type="component" value="Chromosome 18"/>
</dbReference>
<keyword evidence="3" id="KW-0812">Transmembrane</keyword>
<name>A0A8C0TBW7_CANLF</name>
<accession>A0A8C0TBW7</accession>
<dbReference type="Ensembl" id="ENSCAFT00040038268.1">
    <property type="protein sequence ID" value="ENSCAFP00040033370.1"/>
    <property type="gene ID" value="ENSCAFG00040020679.1"/>
</dbReference>
<dbReference type="InterPro" id="IPR016126">
    <property type="entry name" value="Secretoglobin"/>
</dbReference>
<evidence type="ECO:0000256" key="2">
    <source>
        <dbReference type="ARBA" id="ARBA00022525"/>
    </source>
</evidence>
<dbReference type="PANTHER" id="PTHR14037:SF4">
    <property type="entry name" value="MAMMAGLOBIN-B"/>
    <property type="match status" value="1"/>
</dbReference>
<dbReference type="GO" id="GO:0005576">
    <property type="term" value="C:extracellular region"/>
    <property type="evidence" value="ECO:0007669"/>
    <property type="project" value="UniProtKB-SubCell"/>
</dbReference>
<feature type="transmembrane region" description="Helical" evidence="3">
    <location>
        <begin position="41"/>
        <end position="63"/>
    </location>
</feature>
<dbReference type="PROSITE" id="PS51311">
    <property type="entry name" value="SCGB"/>
    <property type="match status" value="1"/>
</dbReference>
<reference evidence="4" key="1">
    <citation type="submission" date="2018-10" db="EMBL/GenBank/DDBJ databases">
        <title>De novo assembly of a Great Dane genome.</title>
        <authorList>
            <person name="Kidd J.M."/>
            <person name="Pendleton A.L."/>
            <person name="Shen F."/>
            <person name="Emery S."/>
        </authorList>
    </citation>
    <scope>NUCLEOTIDE SEQUENCE [LARGE SCALE GENOMIC DNA]</scope>
    <source>
        <strain evidence="4">Great Dane</strain>
    </source>
</reference>
<proteinExistence type="predicted"/>
<dbReference type="CDD" id="cd00633">
    <property type="entry name" value="Secretoglobin"/>
    <property type="match status" value="1"/>
</dbReference>
<dbReference type="SUPFAM" id="SSF48201">
    <property type="entry name" value="Uteroglobin-like"/>
    <property type="match status" value="1"/>
</dbReference>
<dbReference type="PANTHER" id="PTHR14037">
    <property type="entry name" value="MAMMAGLOBIN-RELATED"/>
    <property type="match status" value="1"/>
</dbReference>
<keyword evidence="3" id="KW-0472">Membrane</keyword>